<protein>
    <submittedName>
        <fullName evidence="2">Uncharacterized protein</fullName>
    </submittedName>
</protein>
<name>A0ABD1QEB6_9LAMI</name>
<feature type="coiled-coil region" evidence="1">
    <location>
        <begin position="20"/>
        <end position="70"/>
    </location>
</feature>
<gene>
    <name evidence="2" type="ORF">Adt_35301</name>
</gene>
<accession>A0ABD1QEB6</accession>
<keyword evidence="3" id="KW-1185">Reference proteome</keyword>
<dbReference type="AlphaFoldDB" id="A0ABD1QEB6"/>
<proteinExistence type="predicted"/>
<organism evidence="2 3">
    <name type="scientific">Abeliophyllum distichum</name>
    <dbReference type="NCBI Taxonomy" id="126358"/>
    <lineage>
        <taxon>Eukaryota</taxon>
        <taxon>Viridiplantae</taxon>
        <taxon>Streptophyta</taxon>
        <taxon>Embryophyta</taxon>
        <taxon>Tracheophyta</taxon>
        <taxon>Spermatophyta</taxon>
        <taxon>Magnoliopsida</taxon>
        <taxon>eudicotyledons</taxon>
        <taxon>Gunneridae</taxon>
        <taxon>Pentapetalae</taxon>
        <taxon>asterids</taxon>
        <taxon>lamiids</taxon>
        <taxon>Lamiales</taxon>
        <taxon>Oleaceae</taxon>
        <taxon>Forsythieae</taxon>
        <taxon>Abeliophyllum</taxon>
    </lineage>
</organism>
<evidence type="ECO:0000256" key="1">
    <source>
        <dbReference type="SAM" id="Coils"/>
    </source>
</evidence>
<evidence type="ECO:0000313" key="3">
    <source>
        <dbReference type="Proteomes" id="UP001604336"/>
    </source>
</evidence>
<dbReference type="Proteomes" id="UP001604336">
    <property type="component" value="Unassembled WGS sequence"/>
</dbReference>
<evidence type="ECO:0000313" key="2">
    <source>
        <dbReference type="EMBL" id="KAL2474565.1"/>
    </source>
</evidence>
<reference evidence="3" key="1">
    <citation type="submission" date="2024-07" db="EMBL/GenBank/DDBJ databases">
        <title>Two chromosome-level genome assemblies of Korean endemic species Abeliophyllum distichum and Forsythia ovata (Oleaceae).</title>
        <authorList>
            <person name="Jang H."/>
        </authorList>
    </citation>
    <scope>NUCLEOTIDE SEQUENCE [LARGE SCALE GENOMIC DNA]</scope>
</reference>
<keyword evidence="1" id="KW-0175">Coiled coil</keyword>
<comment type="caution">
    <text evidence="2">The sequence shown here is derived from an EMBL/GenBank/DDBJ whole genome shotgun (WGS) entry which is preliminary data.</text>
</comment>
<sequence length="100" mass="11269">MLTKRLDDALNAQHVTFSTLERTNEEKKKLLEEASSSQSELVELDAEVASAKLLVENESLEEKLENTKTEFIANFHNTDAYSNFSNYLASVGQQNFLNAI</sequence>
<dbReference type="EMBL" id="JBFOLK010000011">
    <property type="protein sequence ID" value="KAL2474565.1"/>
    <property type="molecule type" value="Genomic_DNA"/>
</dbReference>